<keyword evidence="11" id="KW-0067">ATP-binding</keyword>
<evidence type="ECO:0000313" key="19">
    <source>
        <dbReference type="Proteomes" id="UP000595278"/>
    </source>
</evidence>
<evidence type="ECO:0000256" key="9">
    <source>
        <dbReference type="ARBA" id="ARBA00022741"/>
    </source>
</evidence>
<dbReference type="InterPro" id="IPR004358">
    <property type="entry name" value="Sig_transdc_His_kin-like_C"/>
</dbReference>
<evidence type="ECO:0000256" key="14">
    <source>
        <dbReference type="ARBA" id="ARBA00023136"/>
    </source>
</evidence>
<dbReference type="EMBL" id="CP067393">
    <property type="protein sequence ID" value="QQP85433.1"/>
    <property type="molecule type" value="Genomic_DNA"/>
</dbReference>
<dbReference type="InterPro" id="IPR050980">
    <property type="entry name" value="2C_sensor_his_kinase"/>
</dbReference>
<dbReference type="PROSITE" id="PS50109">
    <property type="entry name" value="HIS_KIN"/>
    <property type="match status" value="1"/>
</dbReference>
<keyword evidence="7" id="KW-0808">Transferase</keyword>
<keyword evidence="10" id="KW-0418">Kinase</keyword>
<dbReference type="SMART" id="SM00387">
    <property type="entry name" value="HATPase_c"/>
    <property type="match status" value="1"/>
</dbReference>
<dbReference type="SMART" id="SM00388">
    <property type="entry name" value="HisKA"/>
    <property type="match status" value="1"/>
</dbReference>
<dbReference type="KEGG" id="eaz:JHT90_13800"/>
<dbReference type="CDD" id="cd00082">
    <property type="entry name" value="HisKA"/>
    <property type="match status" value="1"/>
</dbReference>
<evidence type="ECO:0000256" key="12">
    <source>
        <dbReference type="ARBA" id="ARBA00022989"/>
    </source>
</evidence>
<evidence type="ECO:0000256" key="5">
    <source>
        <dbReference type="ARBA" id="ARBA00022519"/>
    </source>
</evidence>
<dbReference type="PANTHER" id="PTHR44936:SF5">
    <property type="entry name" value="SENSOR HISTIDINE KINASE ENVZ"/>
    <property type="match status" value="1"/>
</dbReference>
<evidence type="ECO:0000256" key="15">
    <source>
        <dbReference type="SAM" id="Phobius"/>
    </source>
</evidence>
<dbReference type="InterPro" id="IPR003660">
    <property type="entry name" value="HAMP_dom"/>
</dbReference>
<keyword evidence="19" id="KW-1185">Reference proteome</keyword>
<reference evidence="18 19" key="1">
    <citation type="submission" date="2021-01" db="EMBL/GenBank/DDBJ databases">
        <title>Entomomonas sp. F2A isolated from a house cricket (Acheta domesticus).</title>
        <authorList>
            <person name="Spergser J."/>
            <person name="Busse H.-J."/>
        </authorList>
    </citation>
    <scope>NUCLEOTIDE SEQUENCE [LARGE SCALE GENOMIC DNA]</scope>
    <source>
        <strain evidence="18 19">F2A</strain>
    </source>
</reference>
<evidence type="ECO:0000256" key="13">
    <source>
        <dbReference type="ARBA" id="ARBA00023012"/>
    </source>
</evidence>
<dbReference type="Pfam" id="PF00512">
    <property type="entry name" value="HisKA"/>
    <property type="match status" value="1"/>
</dbReference>
<evidence type="ECO:0000313" key="18">
    <source>
        <dbReference type="EMBL" id="QQP85433.1"/>
    </source>
</evidence>
<dbReference type="GO" id="GO:0005886">
    <property type="term" value="C:plasma membrane"/>
    <property type="evidence" value="ECO:0007669"/>
    <property type="project" value="UniProtKB-SubCell"/>
</dbReference>
<dbReference type="Pfam" id="PF00672">
    <property type="entry name" value="HAMP"/>
    <property type="match status" value="1"/>
</dbReference>
<evidence type="ECO:0000259" key="16">
    <source>
        <dbReference type="PROSITE" id="PS50109"/>
    </source>
</evidence>
<name>A0A974NF74_9GAMM</name>
<dbReference type="Gene3D" id="3.30.565.10">
    <property type="entry name" value="Histidine kinase-like ATPase, C-terminal domain"/>
    <property type="match status" value="1"/>
</dbReference>
<keyword evidence="4" id="KW-1003">Cell membrane</keyword>
<gene>
    <name evidence="18" type="ORF">JHT90_13800</name>
</gene>
<protein>
    <recommendedName>
        <fullName evidence="3">histidine kinase</fullName>
        <ecNumber evidence="3">2.7.13.3</ecNumber>
    </recommendedName>
</protein>
<feature type="transmembrane region" description="Helical" evidence="15">
    <location>
        <begin position="21"/>
        <end position="42"/>
    </location>
</feature>
<feature type="domain" description="HAMP" evidence="17">
    <location>
        <begin position="175"/>
        <end position="227"/>
    </location>
</feature>
<evidence type="ECO:0000256" key="6">
    <source>
        <dbReference type="ARBA" id="ARBA00022553"/>
    </source>
</evidence>
<evidence type="ECO:0000256" key="3">
    <source>
        <dbReference type="ARBA" id="ARBA00012438"/>
    </source>
</evidence>
<dbReference type="RefSeq" id="WP_201092034.1">
    <property type="nucleotide sequence ID" value="NZ_CP067393.1"/>
</dbReference>
<keyword evidence="5" id="KW-0997">Cell inner membrane</keyword>
<keyword evidence="8 15" id="KW-0812">Transmembrane</keyword>
<dbReference type="PRINTS" id="PR00344">
    <property type="entry name" value="BCTRLSENSOR"/>
</dbReference>
<feature type="domain" description="Histidine kinase" evidence="16">
    <location>
        <begin position="235"/>
        <end position="437"/>
    </location>
</feature>
<dbReference type="InterPro" id="IPR036890">
    <property type="entry name" value="HATPase_C_sf"/>
</dbReference>
<keyword evidence="12 15" id="KW-1133">Transmembrane helix</keyword>
<evidence type="ECO:0000256" key="4">
    <source>
        <dbReference type="ARBA" id="ARBA00022475"/>
    </source>
</evidence>
<feature type="transmembrane region" description="Helical" evidence="15">
    <location>
        <begin position="152"/>
        <end position="175"/>
    </location>
</feature>
<dbReference type="CDD" id="cd06225">
    <property type="entry name" value="HAMP"/>
    <property type="match status" value="1"/>
</dbReference>
<dbReference type="SUPFAM" id="SSF55874">
    <property type="entry name" value="ATPase domain of HSP90 chaperone/DNA topoisomerase II/histidine kinase"/>
    <property type="match status" value="1"/>
</dbReference>
<dbReference type="PROSITE" id="PS50885">
    <property type="entry name" value="HAMP"/>
    <property type="match status" value="1"/>
</dbReference>
<evidence type="ECO:0000256" key="11">
    <source>
        <dbReference type="ARBA" id="ARBA00022840"/>
    </source>
</evidence>
<comment type="catalytic activity">
    <reaction evidence="1">
        <text>ATP + protein L-histidine = ADP + protein N-phospho-L-histidine.</text>
        <dbReference type="EC" id="2.7.13.3"/>
    </reaction>
</comment>
<dbReference type="GO" id="GO:0005524">
    <property type="term" value="F:ATP binding"/>
    <property type="evidence" value="ECO:0007669"/>
    <property type="project" value="UniProtKB-KW"/>
</dbReference>
<comment type="subcellular location">
    <subcellularLocation>
        <location evidence="2">Cell inner membrane</location>
        <topology evidence="2">Multi-pass membrane protein</topology>
    </subcellularLocation>
</comment>
<dbReference type="PANTHER" id="PTHR44936">
    <property type="entry name" value="SENSOR PROTEIN CREC"/>
    <property type="match status" value="1"/>
</dbReference>
<evidence type="ECO:0000256" key="10">
    <source>
        <dbReference type="ARBA" id="ARBA00022777"/>
    </source>
</evidence>
<dbReference type="InterPro" id="IPR036097">
    <property type="entry name" value="HisK_dim/P_sf"/>
</dbReference>
<keyword evidence="9" id="KW-0547">Nucleotide-binding</keyword>
<dbReference type="Proteomes" id="UP000595278">
    <property type="component" value="Chromosome"/>
</dbReference>
<organism evidence="18 19">
    <name type="scientific">Entomomonas asaccharolytica</name>
    <dbReference type="NCBI Taxonomy" id="2785331"/>
    <lineage>
        <taxon>Bacteria</taxon>
        <taxon>Pseudomonadati</taxon>
        <taxon>Pseudomonadota</taxon>
        <taxon>Gammaproteobacteria</taxon>
        <taxon>Pseudomonadales</taxon>
        <taxon>Pseudomonadaceae</taxon>
        <taxon>Entomomonas</taxon>
    </lineage>
</organism>
<proteinExistence type="predicted"/>
<accession>A0A974NF74</accession>
<evidence type="ECO:0000256" key="8">
    <source>
        <dbReference type="ARBA" id="ARBA00022692"/>
    </source>
</evidence>
<sequence length="443" mass="50160">MVNNKKKYRALWLPKSFFARMLWLILIIVLFSKALTLGYLVLNEDVLVDRQYSHGAAMLIRAYWSVDEDSRDDIAIAAGILWKPDNEAPLGEYHWPYSDIFQRQIQSELGEDASTRLIIGKYISSLWVSAPSLGPGWLEIPMYPHPLRGQQIWRVLAWFIGIVSLSMFTAGIFVLQLNQPLRRLVFAARQLGKGKSVRLPINDTLSEMTDVYQAFNQMAEDVEKANNERDLMLAGVSHDLRTPLTRLRLSVELMHGDEEFTEDMVRDIEDMNEILDQFIAFIRDGKDEALEELDLNELVAEAVAPFNQNEEKVRVFLEDIPPIQARRISLKRLLINLVNNALNYSHDKVEVTTYLANKHKSPYVVLSVLDRGPGIPESEILAVFNPFMRGNQARSGKGSGLGLAIVKRIVEQHGGHIELLNRVGGGLEARVSLPIGLKLPNPE</sequence>
<evidence type="ECO:0000256" key="2">
    <source>
        <dbReference type="ARBA" id="ARBA00004429"/>
    </source>
</evidence>
<dbReference type="AlphaFoldDB" id="A0A974NF74"/>
<dbReference type="EC" id="2.7.13.3" evidence="3"/>
<evidence type="ECO:0000259" key="17">
    <source>
        <dbReference type="PROSITE" id="PS50885"/>
    </source>
</evidence>
<evidence type="ECO:0000256" key="7">
    <source>
        <dbReference type="ARBA" id="ARBA00022679"/>
    </source>
</evidence>
<keyword evidence="6" id="KW-0597">Phosphoprotein</keyword>
<dbReference type="InterPro" id="IPR003594">
    <property type="entry name" value="HATPase_dom"/>
</dbReference>
<dbReference type="Gene3D" id="1.10.287.130">
    <property type="match status" value="1"/>
</dbReference>
<evidence type="ECO:0000256" key="1">
    <source>
        <dbReference type="ARBA" id="ARBA00000085"/>
    </source>
</evidence>
<dbReference type="Pfam" id="PF02518">
    <property type="entry name" value="HATPase_c"/>
    <property type="match status" value="1"/>
</dbReference>
<keyword evidence="13" id="KW-0902">Two-component regulatory system</keyword>
<dbReference type="SUPFAM" id="SSF47384">
    <property type="entry name" value="Homodimeric domain of signal transducing histidine kinase"/>
    <property type="match status" value="1"/>
</dbReference>
<dbReference type="GO" id="GO:0000155">
    <property type="term" value="F:phosphorelay sensor kinase activity"/>
    <property type="evidence" value="ECO:0007669"/>
    <property type="project" value="InterPro"/>
</dbReference>
<dbReference type="SMART" id="SM00304">
    <property type="entry name" value="HAMP"/>
    <property type="match status" value="1"/>
</dbReference>
<dbReference type="InterPro" id="IPR003661">
    <property type="entry name" value="HisK_dim/P_dom"/>
</dbReference>
<keyword evidence="14 15" id="KW-0472">Membrane</keyword>
<dbReference type="InterPro" id="IPR005467">
    <property type="entry name" value="His_kinase_dom"/>
</dbReference>